<evidence type="ECO:0000256" key="10">
    <source>
        <dbReference type="ARBA" id="ARBA00022984"/>
    </source>
</evidence>
<dbReference type="HAMAP" id="MF_00047">
    <property type="entry name" value="Dala_Dala_lig"/>
    <property type="match status" value="1"/>
</dbReference>
<dbReference type="GO" id="GO:0005829">
    <property type="term" value="C:cytosol"/>
    <property type="evidence" value="ECO:0007669"/>
    <property type="project" value="TreeGrafter"/>
</dbReference>
<evidence type="ECO:0000256" key="1">
    <source>
        <dbReference type="ARBA" id="ARBA00001936"/>
    </source>
</evidence>
<dbReference type="InterPro" id="IPR005905">
    <property type="entry name" value="D_ala_D_ala"/>
</dbReference>
<dbReference type="Gene3D" id="3.40.50.20">
    <property type="match status" value="1"/>
</dbReference>
<evidence type="ECO:0000256" key="2">
    <source>
        <dbReference type="ARBA" id="ARBA00001946"/>
    </source>
</evidence>
<keyword evidence="5" id="KW-0479">Metal-binding</keyword>
<dbReference type="InterPro" id="IPR013815">
    <property type="entry name" value="ATP_grasp_subdomain_1"/>
</dbReference>
<reference evidence="14" key="1">
    <citation type="submission" date="2020-05" db="EMBL/GenBank/DDBJ databases">
        <authorList>
            <person name="Chiriac C."/>
            <person name="Salcher M."/>
            <person name="Ghai R."/>
            <person name="Kavagutti S V."/>
        </authorList>
    </citation>
    <scope>NUCLEOTIDE SEQUENCE</scope>
</reference>
<evidence type="ECO:0000256" key="7">
    <source>
        <dbReference type="ARBA" id="ARBA00022840"/>
    </source>
</evidence>
<evidence type="ECO:0000256" key="6">
    <source>
        <dbReference type="ARBA" id="ARBA00022741"/>
    </source>
</evidence>
<evidence type="ECO:0000259" key="13">
    <source>
        <dbReference type="PROSITE" id="PS50975"/>
    </source>
</evidence>
<proteinExistence type="inferred from homology"/>
<keyword evidence="6" id="KW-0547">Nucleotide-binding</keyword>
<dbReference type="GO" id="GO:0071555">
    <property type="term" value="P:cell wall organization"/>
    <property type="evidence" value="ECO:0007669"/>
    <property type="project" value="UniProtKB-KW"/>
</dbReference>
<dbReference type="InterPro" id="IPR016185">
    <property type="entry name" value="PreATP-grasp_dom_sf"/>
</dbReference>
<dbReference type="NCBIfam" id="NF002378">
    <property type="entry name" value="PRK01372.1"/>
    <property type="match status" value="1"/>
</dbReference>
<dbReference type="GO" id="GO:0009252">
    <property type="term" value="P:peptidoglycan biosynthetic process"/>
    <property type="evidence" value="ECO:0007669"/>
    <property type="project" value="UniProtKB-KW"/>
</dbReference>
<evidence type="ECO:0000256" key="12">
    <source>
        <dbReference type="ARBA" id="ARBA00023316"/>
    </source>
</evidence>
<evidence type="ECO:0000256" key="3">
    <source>
        <dbReference type="ARBA" id="ARBA00010871"/>
    </source>
</evidence>
<organism evidence="14">
    <name type="scientific">freshwater metagenome</name>
    <dbReference type="NCBI Taxonomy" id="449393"/>
    <lineage>
        <taxon>unclassified sequences</taxon>
        <taxon>metagenomes</taxon>
        <taxon>ecological metagenomes</taxon>
    </lineage>
</organism>
<dbReference type="Pfam" id="PF07478">
    <property type="entry name" value="Dala_Dala_lig_C"/>
    <property type="match status" value="1"/>
</dbReference>
<dbReference type="InterPro" id="IPR000291">
    <property type="entry name" value="D-Ala_lig_Van_CS"/>
</dbReference>
<dbReference type="AlphaFoldDB" id="A0A6J6DE80"/>
<dbReference type="PANTHER" id="PTHR23132">
    <property type="entry name" value="D-ALANINE--D-ALANINE LIGASE"/>
    <property type="match status" value="1"/>
</dbReference>
<keyword evidence="7" id="KW-0067">ATP-binding</keyword>
<accession>A0A6J6DE80</accession>
<dbReference type="FunFam" id="3.30.470.20:FF:000008">
    <property type="entry name" value="D-alanine--D-alanine ligase"/>
    <property type="match status" value="1"/>
</dbReference>
<keyword evidence="8" id="KW-0460">Magnesium</keyword>
<dbReference type="InterPro" id="IPR011761">
    <property type="entry name" value="ATP-grasp"/>
</dbReference>
<sequence>MTKKKIAIICGGPSSEHEVSALSGAGVLSGIDKQLFDPLLIGITKSGQWVLLPNDYPLAISNGAMPTIELTSNQVELTENGFELNGAPLQIDCVFPVLHGEFGEDGQIQQLLENSKIAYVGSGVEASAHAMDKSIAKAIFAKNGLLIAEGVEVTALNWQKLTKDLIYPVFVKPASGGSSRGTHKVKGSDSLEAAISDALTYDDKVLVEQAIDGREIECAVIEREGVIEASVVGEIIVNPAFEFYDFQAKYLDSATTVQIPASISQSDSLKIADQAKTAFRALGCSGLARCDFFYTKKGEIVINELNTMPGFTGTSVYPKLWAASGLTYSQLITTLINSALKASKN</sequence>
<dbReference type="PANTHER" id="PTHR23132:SF25">
    <property type="entry name" value="D-ALANINE--D-ALANINE LIGASE A"/>
    <property type="match status" value="1"/>
</dbReference>
<evidence type="ECO:0000256" key="5">
    <source>
        <dbReference type="ARBA" id="ARBA00022723"/>
    </source>
</evidence>
<dbReference type="NCBIfam" id="NF002528">
    <property type="entry name" value="PRK01966.1-4"/>
    <property type="match status" value="1"/>
</dbReference>
<keyword evidence="4" id="KW-0436">Ligase</keyword>
<keyword evidence="10" id="KW-0573">Peptidoglycan synthesis</keyword>
<dbReference type="EMBL" id="CAEZTN010000002">
    <property type="protein sequence ID" value="CAB4562312.1"/>
    <property type="molecule type" value="Genomic_DNA"/>
</dbReference>
<dbReference type="GO" id="GO:0046872">
    <property type="term" value="F:metal ion binding"/>
    <property type="evidence" value="ECO:0007669"/>
    <property type="project" value="UniProtKB-KW"/>
</dbReference>
<keyword evidence="9" id="KW-0133">Cell shape</keyword>
<feature type="domain" description="ATP-grasp" evidence="13">
    <location>
        <begin position="137"/>
        <end position="337"/>
    </location>
</feature>
<comment type="cofactor">
    <cofactor evidence="2">
        <name>Mg(2+)</name>
        <dbReference type="ChEBI" id="CHEBI:18420"/>
    </cofactor>
</comment>
<dbReference type="GO" id="GO:0005524">
    <property type="term" value="F:ATP binding"/>
    <property type="evidence" value="ECO:0007669"/>
    <property type="project" value="UniProtKB-KW"/>
</dbReference>
<gene>
    <name evidence="14" type="ORF">UFOPK1689_00110</name>
</gene>
<dbReference type="PROSITE" id="PS50975">
    <property type="entry name" value="ATP_GRASP"/>
    <property type="match status" value="1"/>
</dbReference>
<comment type="similarity">
    <text evidence="3">Belongs to the D-alanine--D-alanine ligase family.</text>
</comment>
<evidence type="ECO:0000256" key="11">
    <source>
        <dbReference type="ARBA" id="ARBA00023211"/>
    </source>
</evidence>
<dbReference type="PIRSF" id="PIRSF039102">
    <property type="entry name" value="Ddl/VanB"/>
    <property type="match status" value="1"/>
</dbReference>
<evidence type="ECO:0000256" key="9">
    <source>
        <dbReference type="ARBA" id="ARBA00022960"/>
    </source>
</evidence>
<keyword evidence="12" id="KW-0961">Cell wall biogenesis/degradation</keyword>
<evidence type="ECO:0000313" key="14">
    <source>
        <dbReference type="EMBL" id="CAB4562312.1"/>
    </source>
</evidence>
<dbReference type="Pfam" id="PF01820">
    <property type="entry name" value="Dala_Dala_lig_N"/>
    <property type="match status" value="1"/>
</dbReference>
<dbReference type="PROSITE" id="PS00844">
    <property type="entry name" value="DALA_DALA_LIGASE_2"/>
    <property type="match status" value="1"/>
</dbReference>
<name>A0A6J6DE80_9ZZZZ</name>
<dbReference type="SUPFAM" id="SSF52440">
    <property type="entry name" value="PreATP-grasp domain"/>
    <property type="match status" value="1"/>
</dbReference>
<dbReference type="SUPFAM" id="SSF56059">
    <property type="entry name" value="Glutathione synthetase ATP-binding domain-like"/>
    <property type="match status" value="1"/>
</dbReference>
<protein>
    <submittedName>
        <fullName evidence="14">Unannotated protein</fullName>
    </submittedName>
</protein>
<dbReference type="NCBIfam" id="TIGR01205">
    <property type="entry name" value="D_ala_D_alaTIGR"/>
    <property type="match status" value="1"/>
</dbReference>
<keyword evidence="11" id="KW-0464">Manganese</keyword>
<evidence type="ECO:0000256" key="4">
    <source>
        <dbReference type="ARBA" id="ARBA00022598"/>
    </source>
</evidence>
<dbReference type="InterPro" id="IPR011127">
    <property type="entry name" value="Dala_Dala_lig_N"/>
</dbReference>
<evidence type="ECO:0000256" key="8">
    <source>
        <dbReference type="ARBA" id="ARBA00022842"/>
    </source>
</evidence>
<comment type="cofactor">
    <cofactor evidence="1">
        <name>Mn(2+)</name>
        <dbReference type="ChEBI" id="CHEBI:29035"/>
    </cofactor>
</comment>
<dbReference type="Gene3D" id="3.30.1490.20">
    <property type="entry name" value="ATP-grasp fold, A domain"/>
    <property type="match status" value="1"/>
</dbReference>
<dbReference type="GO" id="GO:0008716">
    <property type="term" value="F:D-alanine-D-alanine ligase activity"/>
    <property type="evidence" value="ECO:0007669"/>
    <property type="project" value="InterPro"/>
</dbReference>
<dbReference type="GO" id="GO:0008360">
    <property type="term" value="P:regulation of cell shape"/>
    <property type="evidence" value="ECO:0007669"/>
    <property type="project" value="UniProtKB-KW"/>
</dbReference>
<dbReference type="InterPro" id="IPR011095">
    <property type="entry name" value="Dala_Dala_lig_C"/>
</dbReference>
<dbReference type="Gene3D" id="3.30.470.20">
    <property type="entry name" value="ATP-grasp fold, B domain"/>
    <property type="match status" value="1"/>
</dbReference>